<dbReference type="InterPro" id="IPR007797">
    <property type="entry name" value="AF4/FMR2"/>
</dbReference>
<protein>
    <recommendedName>
        <fullName evidence="3">AF4/FMR2 C-terminal homology domain-containing protein</fullName>
    </recommendedName>
</protein>
<feature type="compositionally biased region" description="Gly residues" evidence="1">
    <location>
        <begin position="78"/>
        <end position="87"/>
    </location>
</feature>
<dbReference type="STRING" id="7757.ENSPMAP00000004579"/>
<sequence length="224" mass="22870">DRDARRIEEWKRRNQKLACRDDAVSASSATLFSAPYKTNGDEISSRLESTLGSYDEMKDIIIHQSNQSHLVGVAKPAGGSGQSGGGSADTATTGGAEKTRPGVSATSDSCGGAQPASRGDLEPQRWRRASSSSTGGGTNPGANKGLGRTSGDSRARHAPRSSSERCKSGKSGADPGTAGETAPGSDGGDTASGDPSAAILPSKPQLVPQKPTAYVRPMDGLEQA</sequence>
<dbReference type="PANTHER" id="PTHR10528:SF17">
    <property type="entry name" value="AF4_FMR2 FAMILY MEMBER LILLI"/>
    <property type="match status" value="1"/>
</dbReference>
<organism evidence="2">
    <name type="scientific">Petromyzon marinus</name>
    <name type="common">Sea lamprey</name>
    <dbReference type="NCBI Taxonomy" id="7757"/>
    <lineage>
        <taxon>Eukaryota</taxon>
        <taxon>Metazoa</taxon>
        <taxon>Chordata</taxon>
        <taxon>Craniata</taxon>
        <taxon>Vertebrata</taxon>
        <taxon>Cyclostomata</taxon>
        <taxon>Hyperoartia</taxon>
        <taxon>Petromyzontiformes</taxon>
        <taxon>Petromyzontidae</taxon>
        <taxon>Petromyzon</taxon>
    </lineage>
</organism>
<dbReference type="Pfam" id="PF05110">
    <property type="entry name" value="AF-4"/>
    <property type="match status" value="2"/>
</dbReference>
<evidence type="ECO:0000313" key="2">
    <source>
        <dbReference type="Ensembl" id="ENSPMAP00000004579.1"/>
    </source>
</evidence>
<name>S4RH97_PETMA</name>
<reference evidence="2" key="1">
    <citation type="submission" date="2025-08" db="UniProtKB">
        <authorList>
            <consortium name="Ensembl"/>
        </authorList>
    </citation>
    <scope>IDENTIFICATION</scope>
</reference>
<dbReference type="GeneTree" id="ENSGT00940000173540"/>
<dbReference type="GO" id="GO:0010468">
    <property type="term" value="P:regulation of gene expression"/>
    <property type="evidence" value="ECO:0007669"/>
    <property type="project" value="InterPro"/>
</dbReference>
<dbReference type="HOGENOM" id="CLU_1237542_0_0_1"/>
<dbReference type="AlphaFoldDB" id="S4RH97"/>
<accession>S4RH97</accession>
<dbReference type="Gene3D" id="6.10.250.2670">
    <property type="match status" value="1"/>
</dbReference>
<dbReference type="PANTHER" id="PTHR10528">
    <property type="entry name" value="AF4/FMR2 FAMILY MEMBER"/>
    <property type="match status" value="1"/>
</dbReference>
<proteinExistence type="predicted"/>
<dbReference type="Ensembl" id="ENSPMAT00000004598.1">
    <property type="protein sequence ID" value="ENSPMAP00000004579.1"/>
    <property type="gene ID" value="ENSPMAG00000004188.1"/>
</dbReference>
<evidence type="ECO:0008006" key="3">
    <source>
        <dbReference type="Google" id="ProtNLM"/>
    </source>
</evidence>
<evidence type="ECO:0000256" key="1">
    <source>
        <dbReference type="SAM" id="MobiDB-lite"/>
    </source>
</evidence>
<reference evidence="2" key="2">
    <citation type="submission" date="2025-09" db="UniProtKB">
        <authorList>
            <consortium name="Ensembl"/>
        </authorList>
    </citation>
    <scope>IDENTIFICATION</scope>
</reference>
<dbReference type="GO" id="GO:0032783">
    <property type="term" value="C:super elongation complex"/>
    <property type="evidence" value="ECO:0007669"/>
    <property type="project" value="TreeGrafter"/>
</dbReference>
<feature type="region of interest" description="Disordered" evidence="1">
    <location>
        <begin position="71"/>
        <end position="224"/>
    </location>
</feature>
<dbReference type="OMA" id="DEACACH"/>